<gene>
    <name evidence="9" type="ORF">GCM10011496_13020</name>
</gene>
<dbReference type="PANTHER" id="PTHR33778">
    <property type="entry name" value="PROTEIN MGTC"/>
    <property type="match status" value="1"/>
</dbReference>
<keyword evidence="6 7" id="KW-0472">Membrane</keyword>
<feature type="transmembrane region" description="Helical" evidence="7">
    <location>
        <begin position="29"/>
        <end position="46"/>
    </location>
</feature>
<dbReference type="InterPro" id="IPR003416">
    <property type="entry name" value="MgtC/SapB/SrpB/YhiD_fam"/>
</dbReference>
<keyword evidence="3" id="KW-1003">Cell membrane</keyword>
<evidence type="ECO:0000256" key="5">
    <source>
        <dbReference type="ARBA" id="ARBA00022989"/>
    </source>
</evidence>
<feature type="transmembrane region" description="Helical" evidence="7">
    <location>
        <begin position="114"/>
        <end position="132"/>
    </location>
</feature>
<evidence type="ECO:0000259" key="8">
    <source>
        <dbReference type="Pfam" id="PF02308"/>
    </source>
</evidence>
<organism evidence="9 10">
    <name type="scientific">Polaromonas eurypsychrophila</name>
    <dbReference type="NCBI Taxonomy" id="1614635"/>
    <lineage>
        <taxon>Bacteria</taxon>
        <taxon>Pseudomonadati</taxon>
        <taxon>Pseudomonadota</taxon>
        <taxon>Betaproteobacteria</taxon>
        <taxon>Burkholderiales</taxon>
        <taxon>Comamonadaceae</taxon>
        <taxon>Polaromonas</taxon>
    </lineage>
</organism>
<comment type="caution">
    <text evidence="9">The sequence shown here is derived from an EMBL/GenBank/DDBJ whole genome shotgun (WGS) entry which is preliminary data.</text>
</comment>
<comment type="similarity">
    <text evidence="2 7">Belongs to the MgtC/SapB family.</text>
</comment>
<evidence type="ECO:0000313" key="9">
    <source>
        <dbReference type="EMBL" id="GGA93385.1"/>
    </source>
</evidence>
<proteinExistence type="inferred from homology"/>
<reference evidence="9" key="1">
    <citation type="journal article" date="2014" name="Int. J. Syst. Evol. Microbiol.">
        <title>Complete genome sequence of Corynebacterium casei LMG S-19264T (=DSM 44701T), isolated from a smear-ripened cheese.</title>
        <authorList>
            <consortium name="US DOE Joint Genome Institute (JGI-PGF)"/>
            <person name="Walter F."/>
            <person name="Albersmeier A."/>
            <person name="Kalinowski J."/>
            <person name="Ruckert C."/>
        </authorList>
    </citation>
    <scope>NUCLEOTIDE SEQUENCE</scope>
    <source>
        <strain evidence="9">CGMCC 1.15322</strain>
    </source>
</reference>
<evidence type="ECO:0000256" key="6">
    <source>
        <dbReference type="ARBA" id="ARBA00023136"/>
    </source>
</evidence>
<dbReference type="PRINTS" id="PR01837">
    <property type="entry name" value="MGTCSAPBPROT"/>
</dbReference>
<reference evidence="9" key="2">
    <citation type="submission" date="2020-09" db="EMBL/GenBank/DDBJ databases">
        <authorList>
            <person name="Sun Q."/>
            <person name="Zhou Y."/>
        </authorList>
    </citation>
    <scope>NUCLEOTIDE SEQUENCE</scope>
    <source>
        <strain evidence="9">CGMCC 1.15322</strain>
    </source>
</reference>
<evidence type="ECO:0000313" key="10">
    <source>
        <dbReference type="Proteomes" id="UP000620596"/>
    </source>
</evidence>
<dbReference type="PANTHER" id="PTHR33778:SF1">
    <property type="entry name" value="MAGNESIUM TRANSPORTER YHID-RELATED"/>
    <property type="match status" value="1"/>
</dbReference>
<dbReference type="AlphaFoldDB" id="A0A916SEI0"/>
<sequence length="180" mass="19078">MNPSWWQQIAGTIASEFSDLNDVMQTTRVVLRLVMAALLGGLLGWEREHKGQAAGVRTHMLVAMGAALFVLVSQQLGMEKDDLSRVIQGLTAGVGFLCAGTILKGDKAGEVKGLTTAAGLWLTAAIGVAAGLGRELTAVLATVLALMVLAVVPVLVKLIDKPRPLNTDEDPPRQRIQTED</sequence>
<feature type="transmembrane region" description="Helical" evidence="7">
    <location>
        <begin position="83"/>
        <end position="102"/>
    </location>
</feature>
<comment type="subcellular location">
    <subcellularLocation>
        <location evidence="7">Cell inner membrane</location>
        <topology evidence="7">Multi-pass membrane protein</topology>
    </subcellularLocation>
    <subcellularLocation>
        <location evidence="1">Cell membrane</location>
        <topology evidence="1">Multi-pass membrane protein</topology>
    </subcellularLocation>
</comment>
<keyword evidence="10" id="KW-1185">Reference proteome</keyword>
<dbReference type="InterPro" id="IPR049177">
    <property type="entry name" value="MgtC_SapB_SrpB_YhiD_N"/>
</dbReference>
<feature type="domain" description="MgtC/SapB/SrpB/YhiD N-terminal" evidence="8">
    <location>
        <begin position="33"/>
        <end position="156"/>
    </location>
</feature>
<feature type="transmembrane region" description="Helical" evidence="7">
    <location>
        <begin position="58"/>
        <end position="77"/>
    </location>
</feature>
<keyword evidence="5 7" id="KW-1133">Transmembrane helix</keyword>
<name>A0A916SEI0_9BURK</name>
<dbReference type="EMBL" id="BMIG01000003">
    <property type="protein sequence ID" value="GGA93385.1"/>
    <property type="molecule type" value="Genomic_DNA"/>
</dbReference>
<evidence type="ECO:0000256" key="2">
    <source>
        <dbReference type="ARBA" id="ARBA00009298"/>
    </source>
</evidence>
<dbReference type="RefSeq" id="WP_188707532.1">
    <property type="nucleotide sequence ID" value="NZ_BMIG01000003.1"/>
</dbReference>
<evidence type="ECO:0000256" key="4">
    <source>
        <dbReference type="ARBA" id="ARBA00022692"/>
    </source>
</evidence>
<evidence type="ECO:0000256" key="3">
    <source>
        <dbReference type="ARBA" id="ARBA00022475"/>
    </source>
</evidence>
<protein>
    <recommendedName>
        <fullName evidence="7">Protein MgtC</fullName>
    </recommendedName>
</protein>
<evidence type="ECO:0000256" key="7">
    <source>
        <dbReference type="RuleBase" id="RU365041"/>
    </source>
</evidence>
<keyword evidence="4 7" id="KW-0812">Transmembrane</keyword>
<dbReference type="Pfam" id="PF02308">
    <property type="entry name" value="MgtC"/>
    <property type="match status" value="1"/>
</dbReference>
<accession>A0A916SEI0</accession>
<feature type="transmembrane region" description="Helical" evidence="7">
    <location>
        <begin position="138"/>
        <end position="156"/>
    </location>
</feature>
<dbReference type="GO" id="GO:0005886">
    <property type="term" value="C:plasma membrane"/>
    <property type="evidence" value="ECO:0007669"/>
    <property type="project" value="UniProtKB-SubCell"/>
</dbReference>
<keyword evidence="7" id="KW-0997">Cell inner membrane</keyword>
<evidence type="ECO:0000256" key="1">
    <source>
        <dbReference type="ARBA" id="ARBA00004651"/>
    </source>
</evidence>
<dbReference type="Proteomes" id="UP000620596">
    <property type="component" value="Unassembled WGS sequence"/>
</dbReference>